<accession>A0ABQ5AZL1</accession>
<dbReference type="PANTHER" id="PTHR11618">
    <property type="entry name" value="TRANSCRIPTION INITIATION FACTOR IIB-RELATED"/>
    <property type="match status" value="1"/>
</dbReference>
<evidence type="ECO:0000313" key="12">
    <source>
        <dbReference type="Proteomes" id="UP001151760"/>
    </source>
</evidence>
<evidence type="ECO:0000256" key="8">
    <source>
        <dbReference type="ARBA" id="ARBA00023242"/>
    </source>
</evidence>
<evidence type="ECO:0000256" key="1">
    <source>
        <dbReference type="ARBA" id="ARBA00004123"/>
    </source>
</evidence>
<feature type="compositionally biased region" description="Basic and acidic residues" evidence="9">
    <location>
        <begin position="268"/>
        <end position="298"/>
    </location>
</feature>
<feature type="region of interest" description="Disordered" evidence="9">
    <location>
        <begin position="210"/>
        <end position="245"/>
    </location>
</feature>
<dbReference type="SUPFAM" id="SSF47954">
    <property type="entry name" value="Cyclin-like"/>
    <property type="match status" value="1"/>
</dbReference>
<dbReference type="InterPro" id="IPR000812">
    <property type="entry name" value="TFIIB"/>
</dbReference>
<reference evidence="11" key="2">
    <citation type="submission" date="2022-01" db="EMBL/GenBank/DDBJ databases">
        <authorList>
            <person name="Yamashiro T."/>
            <person name="Shiraishi A."/>
            <person name="Satake H."/>
            <person name="Nakayama K."/>
        </authorList>
    </citation>
    <scope>NUCLEOTIDE SEQUENCE</scope>
</reference>
<comment type="similarity">
    <text evidence="2">Belongs to the TFIIB family.</text>
</comment>
<keyword evidence="7" id="KW-0804">Transcription</keyword>
<feature type="domain" description="Transcription factor TFIIB cyclin-like" evidence="10">
    <location>
        <begin position="17"/>
        <end position="79"/>
    </location>
</feature>
<feature type="compositionally biased region" description="Basic and acidic residues" evidence="9">
    <location>
        <begin position="210"/>
        <end position="220"/>
    </location>
</feature>
<organism evidence="11 12">
    <name type="scientific">Tanacetum coccineum</name>
    <dbReference type="NCBI Taxonomy" id="301880"/>
    <lineage>
        <taxon>Eukaryota</taxon>
        <taxon>Viridiplantae</taxon>
        <taxon>Streptophyta</taxon>
        <taxon>Embryophyta</taxon>
        <taxon>Tracheophyta</taxon>
        <taxon>Spermatophyta</taxon>
        <taxon>Magnoliopsida</taxon>
        <taxon>eudicotyledons</taxon>
        <taxon>Gunneridae</taxon>
        <taxon>Pentapetalae</taxon>
        <taxon>asterids</taxon>
        <taxon>campanulids</taxon>
        <taxon>Asterales</taxon>
        <taxon>Asteraceae</taxon>
        <taxon>Asteroideae</taxon>
        <taxon>Anthemideae</taxon>
        <taxon>Anthemidinae</taxon>
        <taxon>Tanacetum</taxon>
    </lineage>
</organism>
<dbReference type="EMBL" id="BQNB010012705">
    <property type="protein sequence ID" value="GJT06882.1"/>
    <property type="molecule type" value="Genomic_DNA"/>
</dbReference>
<evidence type="ECO:0000259" key="10">
    <source>
        <dbReference type="Pfam" id="PF00382"/>
    </source>
</evidence>
<dbReference type="InterPro" id="IPR036915">
    <property type="entry name" value="Cyclin-like_sf"/>
</dbReference>
<dbReference type="PANTHER" id="PTHR11618:SF4">
    <property type="entry name" value="TRANSCRIPTION FACTOR IIIB 90 KDA SUBUNIT"/>
    <property type="match status" value="1"/>
</dbReference>
<keyword evidence="12" id="KW-1185">Reference proteome</keyword>
<keyword evidence="3" id="KW-0479">Metal-binding</keyword>
<comment type="subcellular location">
    <subcellularLocation>
        <location evidence="1">Nucleus</location>
    </subcellularLocation>
</comment>
<evidence type="ECO:0000256" key="4">
    <source>
        <dbReference type="ARBA" id="ARBA00022771"/>
    </source>
</evidence>
<evidence type="ECO:0000256" key="3">
    <source>
        <dbReference type="ARBA" id="ARBA00022723"/>
    </source>
</evidence>
<keyword evidence="4" id="KW-0863">Zinc-finger</keyword>
<evidence type="ECO:0000256" key="9">
    <source>
        <dbReference type="SAM" id="MobiDB-lite"/>
    </source>
</evidence>
<evidence type="ECO:0000256" key="2">
    <source>
        <dbReference type="ARBA" id="ARBA00010857"/>
    </source>
</evidence>
<name>A0ABQ5AZL1_9ASTR</name>
<evidence type="ECO:0000313" key="11">
    <source>
        <dbReference type="EMBL" id="GJT06882.1"/>
    </source>
</evidence>
<feature type="non-terminal residue" evidence="11">
    <location>
        <position position="1"/>
    </location>
</feature>
<evidence type="ECO:0000256" key="7">
    <source>
        <dbReference type="ARBA" id="ARBA00023163"/>
    </source>
</evidence>
<sequence length="310" mass="34557">NVVIGEIIEKYEIRSCEHAKLFYQIAVERGFTRGRRTAQVAAACLYVACREQEQPFLLIEFSSELGVSVYELGIVYLQLCQLLSLQDHSFIQKPVDPSLYMHRYTSALLGKKNNKNVLNTALRLAVSMKRDWMQIEEFNQNAMDYEKEMRSCKQPSTNVLKMPGETEVVCQHKSSAVQSGFGLCKNCYMEFCGGLQGLEPPAFQRAETQRLAKESAEEVQRASPVSGKLSDTPGAFESSKDVPDNDIVVDETQTLSEIDDFEEQAVKEAASKLTPEETKAKEALKKKAKANKDLEAKNAKPPQTAAEAAG</sequence>
<feature type="region of interest" description="Disordered" evidence="9">
    <location>
        <begin position="268"/>
        <end position="310"/>
    </location>
</feature>
<keyword evidence="8" id="KW-0539">Nucleus</keyword>
<evidence type="ECO:0000256" key="5">
    <source>
        <dbReference type="ARBA" id="ARBA00022833"/>
    </source>
</evidence>
<protein>
    <submittedName>
        <fullName evidence="11">Transcription factor IIIB 60 kDa subunit isoform X1</fullName>
    </submittedName>
</protein>
<dbReference type="Gene3D" id="1.10.472.10">
    <property type="entry name" value="Cyclin-like"/>
    <property type="match status" value="1"/>
</dbReference>
<dbReference type="InterPro" id="IPR013150">
    <property type="entry name" value="TFIIB_cyclin"/>
</dbReference>
<dbReference type="Proteomes" id="UP001151760">
    <property type="component" value="Unassembled WGS sequence"/>
</dbReference>
<keyword evidence="5" id="KW-0862">Zinc</keyword>
<reference evidence="11" key="1">
    <citation type="journal article" date="2022" name="Int. J. Mol. Sci.">
        <title>Draft Genome of Tanacetum Coccineum: Genomic Comparison of Closely Related Tanacetum-Family Plants.</title>
        <authorList>
            <person name="Yamashiro T."/>
            <person name="Shiraishi A."/>
            <person name="Nakayama K."/>
            <person name="Satake H."/>
        </authorList>
    </citation>
    <scope>NUCLEOTIDE SEQUENCE</scope>
</reference>
<proteinExistence type="inferred from homology"/>
<dbReference type="Pfam" id="PF00382">
    <property type="entry name" value="TFIIB"/>
    <property type="match status" value="1"/>
</dbReference>
<comment type="caution">
    <text evidence="11">The sequence shown here is derived from an EMBL/GenBank/DDBJ whole genome shotgun (WGS) entry which is preliminary data.</text>
</comment>
<keyword evidence="6" id="KW-0805">Transcription regulation</keyword>
<gene>
    <name evidence="11" type="ORF">Tco_0841344</name>
</gene>
<evidence type="ECO:0000256" key="6">
    <source>
        <dbReference type="ARBA" id="ARBA00023015"/>
    </source>
</evidence>